<dbReference type="InterPro" id="IPR052021">
    <property type="entry name" value="Type-I_RS_S_subunit"/>
</dbReference>
<dbReference type="Pfam" id="PF01420">
    <property type="entry name" value="Methylase_S"/>
    <property type="match status" value="1"/>
</dbReference>
<dbReference type="CDD" id="cd17260">
    <property type="entry name" value="RMtype1_S_EcoEI-TRD1-CR1_like"/>
    <property type="match status" value="1"/>
</dbReference>
<proteinExistence type="inferred from homology"/>
<accession>X1ITC2</accession>
<comment type="similarity">
    <text evidence="1">Belongs to the type-I restriction system S methylase family.</text>
</comment>
<dbReference type="PANTHER" id="PTHR30408">
    <property type="entry name" value="TYPE-1 RESTRICTION ENZYME ECOKI SPECIFICITY PROTEIN"/>
    <property type="match status" value="1"/>
</dbReference>
<name>X1ITC2_9ZZZZ</name>
<evidence type="ECO:0000313" key="5">
    <source>
        <dbReference type="EMBL" id="GAH69364.1"/>
    </source>
</evidence>
<dbReference type="AlphaFoldDB" id="X1ITC2"/>
<keyword evidence="3" id="KW-0238">DNA-binding</keyword>
<dbReference type="GO" id="GO:0009307">
    <property type="term" value="P:DNA restriction-modification system"/>
    <property type="evidence" value="ECO:0007669"/>
    <property type="project" value="UniProtKB-KW"/>
</dbReference>
<reference evidence="5" key="1">
    <citation type="journal article" date="2014" name="Front. Microbiol.">
        <title>High frequency of phylogenetically diverse reductive dehalogenase-homologous genes in deep subseafloor sedimentary metagenomes.</title>
        <authorList>
            <person name="Kawai M."/>
            <person name="Futagami T."/>
            <person name="Toyoda A."/>
            <person name="Takaki Y."/>
            <person name="Nishi S."/>
            <person name="Hori S."/>
            <person name="Arai W."/>
            <person name="Tsubouchi T."/>
            <person name="Morono Y."/>
            <person name="Uchiyama I."/>
            <person name="Ito T."/>
            <person name="Fujiyama A."/>
            <person name="Inagaki F."/>
            <person name="Takami H."/>
        </authorList>
    </citation>
    <scope>NUCLEOTIDE SEQUENCE</scope>
    <source>
        <strain evidence="5">Expedition CK06-06</strain>
    </source>
</reference>
<feature type="non-terminal residue" evidence="5">
    <location>
        <position position="1"/>
    </location>
</feature>
<protein>
    <recommendedName>
        <fullName evidence="4">Type I restriction modification DNA specificity domain-containing protein</fullName>
    </recommendedName>
</protein>
<dbReference type="PANTHER" id="PTHR30408:SF13">
    <property type="entry name" value="TYPE I RESTRICTION ENZYME HINDI SPECIFICITY SUBUNIT"/>
    <property type="match status" value="1"/>
</dbReference>
<organism evidence="5">
    <name type="scientific">marine sediment metagenome</name>
    <dbReference type="NCBI Taxonomy" id="412755"/>
    <lineage>
        <taxon>unclassified sequences</taxon>
        <taxon>metagenomes</taxon>
        <taxon>ecological metagenomes</taxon>
    </lineage>
</organism>
<dbReference type="InterPro" id="IPR044946">
    <property type="entry name" value="Restrct_endonuc_typeI_TRD_sf"/>
</dbReference>
<keyword evidence="2" id="KW-0680">Restriction system</keyword>
<sequence>GNKFKNNDTLLAKITPCLENGKTAFVNVLEKEEVAFGSSEFIVLSGKPGKIDPKFLYYLTIEPNFRKATIRSMTGTSGRQRVQNSILENILVALPIISEQIKIAKILSLLDDKIELNNEINKTLEQISQSLFKQWFVNFEFPNEHGQPYKSSGGEFIDSGLGKIPKGWTVRTLEDCIILIDNRGKTPPLATQITPYPIIDVKALSGESRIINYKNCTKYVEEETYNSWFRSEHPKQQDILISTVGSLAEIKLFLEKRDVSLKM</sequence>
<dbReference type="GO" id="GO:0003677">
    <property type="term" value="F:DNA binding"/>
    <property type="evidence" value="ECO:0007669"/>
    <property type="project" value="UniProtKB-KW"/>
</dbReference>
<feature type="domain" description="Type I restriction modification DNA specificity" evidence="4">
    <location>
        <begin position="4"/>
        <end position="126"/>
    </location>
</feature>
<evidence type="ECO:0000256" key="2">
    <source>
        <dbReference type="ARBA" id="ARBA00022747"/>
    </source>
</evidence>
<gene>
    <name evidence="5" type="ORF">S03H2_47133</name>
</gene>
<comment type="caution">
    <text evidence="5">The sequence shown here is derived from an EMBL/GenBank/DDBJ whole genome shotgun (WGS) entry which is preliminary data.</text>
</comment>
<dbReference type="EMBL" id="BARU01029652">
    <property type="protein sequence ID" value="GAH69364.1"/>
    <property type="molecule type" value="Genomic_DNA"/>
</dbReference>
<evidence type="ECO:0000256" key="1">
    <source>
        <dbReference type="ARBA" id="ARBA00010923"/>
    </source>
</evidence>
<evidence type="ECO:0000259" key="4">
    <source>
        <dbReference type="Pfam" id="PF01420"/>
    </source>
</evidence>
<dbReference type="InterPro" id="IPR000055">
    <property type="entry name" value="Restrct_endonuc_typeI_TRD"/>
</dbReference>
<evidence type="ECO:0000256" key="3">
    <source>
        <dbReference type="ARBA" id="ARBA00023125"/>
    </source>
</evidence>
<dbReference type="Gene3D" id="3.90.220.20">
    <property type="entry name" value="DNA methylase specificity domains"/>
    <property type="match status" value="2"/>
</dbReference>
<dbReference type="SUPFAM" id="SSF116734">
    <property type="entry name" value="DNA methylase specificity domain"/>
    <property type="match status" value="2"/>
</dbReference>